<feature type="region of interest" description="Disordered" evidence="1">
    <location>
        <begin position="697"/>
        <end position="738"/>
    </location>
</feature>
<name>A0A922SIK5_SPOEX</name>
<protein>
    <recommendedName>
        <fullName evidence="4">Protein kinase domain-containing protein</fullName>
    </recommendedName>
</protein>
<feature type="compositionally biased region" description="Basic residues" evidence="1">
    <location>
        <begin position="702"/>
        <end position="713"/>
    </location>
</feature>
<dbReference type="Gene3D" id="3.30.200.20">
    <property type="entry name" value="Phosphorylase Kinase, domain 1"/>
    <property type="match status" value="1"/>
</dbReference>
<evidence type="ECO:0000313" key="2">
    <source>
        <dbReference type="EMBL" id="KAH9639782.1"/>
    </source>
</evidence>
<feature type="region of interest" description="Disordered" evidence="1">
    <location>
        <begin position="141"/>
        <end position="177"/>
    </location>
</feature>
<feature type="compositionally biased region" description="Basic and acidic residues" evidence="1">
    <location>
        <begin position="167"/>
        <end position="176"/>
    </location>
</feature>
<evidence type="ECO:0008006" key="4">
    <source>
        <dbReference type="Google" id="ProtNLM"/>
    </source>
</evidence>
<dbReference type="Proteomes" id="UP000814243">
    <property type="component" value="Unassembled WGS sequence"/>
</dbReference>
<feature type="region of interest" description="Disordered" evidence="1">
    <location>
        <begin position="414"/>
        <end position="468"/>
    </location>
</feature>
<evidence type="ECO:0000256" key="1">
    <source>
        <dbReference type="SAM" id="MobiDB-lite"/>
    </source>
</evidence>
<dbReference type="AlphaFoldDB" id="A0A922SIK5"/>
<feature type="compositionally biased region" description="Acidic residues" evidence="1">
    <location>
        <begin position="416"/>
        <end position="454"/>
    </location>
</feature>
<sequence>MRRTYRSKKDTGSVLDRRDLLQNLDEKSSAYDAFFIQNIKQTKRELSCIGSSNAYGVASNRVRKKKLVKRIVKEPRTPCRESLSRSTYLTPDKSIRVNKPLDPFDMLLNSSPACLAEAPKCKTESVTTKVDLFDQVARKKEGKTYTRKRPVKPKKVNYSSSEDSDSDKENSDDKINLTRNTSDIKAYKLIIEQEANPTPKRCNDSINNIVNNLSLLNKLKNSNSFNESMTKPLNFYKHRLTRNIKSPILQKSPLCSTPFKVKYRGDSIFKFSPISVSNDDNSPKYTTITEDNDNSNNSIILMPHSKTKSFKSPIENEIITQEDSVPDSNVNIDINNEIVTPVIKTSTNNIVEDVSDNNKCIHKEEKSGLISESKTISSIEISSFQTTEIEPFLGFSNDPNISKDIKDNILDLDKTEDNEDVTEIEEREQSELDGDDVNDLIDDDNGSQDLDNDDRDSLYDTCPSDQSSIDENVIKEPIVRLQRMNDSAFFRYYENMKMFNSEADDTKESFRVETDDEENIVENDASQDEVLSQEDEFVSFGDSNNSQEQISECGSVAEATESNKDFQHEANNFIDIVSSNDEDGEANEEEKCISFVTTRRRNEITNNSMISIFNDSYASSSSDCNKTVLSYNRLTVNEINKETNANDSLLKLNERGNNEEVRKHVDGHNETLSDNYVLEKKEDDGISFVTTRMSTVTDRKSALRNRKSSIKPKRNTDRKTSHLPRESMKHSPDHSRKTYFEKPGIVLQPGKKWERSLSIYRRITMMTDHFDQSILEDECIEKKGRRYRQSVISTMEMQDLNCSLHNESINSRRSTFVSKPSRSAIRIVKDPDNSRLSLCNTTVFDDLKGFLNEECDDTIIELSKLSIADQSHEVTVLDNFHDTSSRITTARDYVLRRCNQTDAILFDECYPDAALKNCHKIGEGVYGEVFLWRDRDGRARVLKIVPIAGTLKVNGESQKDFHEIISEIVIAMELSALRAPIAEINRHFDEGKDVEALDLHSIENATDIFNEVSQHFHNKFLPKASRRGI</sequence>
<comment type="caution">
    <text evidence="2">The sequence shown here is derived from an EMBL/GenBank/DDBJ whole genome shotgun (WGS) entry which is preliminary data.</text>
</comment>
<accession>A0A922SIK5</accession>
<feature type="compositionally biased region" description="Basic residues" evidence="1">
    <location>
        <begin position="145"/>
        <end position="155"/>
    </location>
</feature>
<gene>
    <name evidence="2" type="ORF">HF086_016363</name>
</gene>
<dbReference type="EMBL" id="JACEFF010000307">
    <property type="protein sequence ID" value="KAH9639782.1"/>
    <property type="molecule type" value="Genomic_DNA"/>
</dbReference>
<feature type="compositionally biased region" description="Basic and acidic residues" evidence="1">
    <location>
        <begin position="714"/>
        <end position="738"/>
    </location>
</feature>
<proteinExistence type="predicted"/>
<organism evidence="2 3">
    <name type="scientific">Spodoptera exigua</name>
    <name type="common">Beet armyworm</name>
    <name type="synonym">Noctua fulgens</name>
    <dbReference type="NCBI Taxonomy" id="7107"/>
    <lineage>
        <taxon>Eukaryota</taxon>
        <taxon>Metazoa</taxon>
        <taxon>Ecdysozoa</taxon>
        <taxon>Arthropoda</taxon>
        <taxon>Hexapoda</taxon>
        <taxon>Insecta</taxon>
        <taxon>Pterygota</taxon>
        <taxon>Neoptera</taxon>
        <taxon>Endopterygota</taxon>
        <taxon>Lepidoptera</taxon>
        <taxon>Glossata</taxon>
        <taxon>Ditrysia</taxon>
        <taxon>Noctuoidea</taxon>
        <taxon>Noctuidae</taxon>
        <taxon>Amphipyrinae</taxon>
        <taxon>Spodoptera</taxon>
    </lineage>
</organism>
<reference evidence="2" key="1">
    <citation type="journal article" date="2021" name="G3 (Bethesda)">
        <title>Genome and transcriptome analysis of the beet armyworm Spodoptera exigua reveals targets for pest control. .</title>
        <authorList>
            <person name="Simon S."/>
            <person name="Breeschoten T."/>
            <person name="Jansen H.J."/>
            <person name="Dirks R.P."/>
            <person name="Schranz M.E."/>
            <person name="Ros V.I.D."/>
        </authorList>
    </citation>
    <scope>NUCLEOTIDE SEQUENCE</scope>
    <source>
        <strain evidence="2">TB_SE_WUR_2020</strain>
    </source>
</reference>
<evidence type="ECO:0000313" key="3">
    <source>
        <dbReference type="Proteomes" id="UP000814243"/>
    </source>
</evidence>